<dbReference type="RefSeq" id="WP_320003146.1">
    <property type="nucleotide sequence ID" value="NZ_JAUHJS010000002.1"/>
</dbReference>
<sequence length="376" mass="43442">MADQNIDQEKIQLHNTLIKQQELLLKQYEVMAREKEKKEEEIDLRRIFGGWFSKKKQTKETSETQKEEIDNQFLHGINLSWTGLKRLARLVTFNFYKRIGIIAIFGGLGLGMGLYIKYTSAPVYKTSMTLSSGTLPNNYYSSLLFTLEELVANRSYGEIAKKLNLPLEKAEQVKTIQYKDYLDAGKKELNDSTLEVLNRPFFRIYAEVTDNSILPDLQEGVFTYIAENQYAKRRREVRKQNLENNIKKLGMELQLMDSLRVAVIRQIESQDPRNNQYFVRESGLGGGLILSKDQEMQLNPLDAFSKTKELYDEQQKALRDLLLIENEIDIVDEFAVYQQPVFPRMRHVAIVAIAGAILGYCIGLAMTIMELRKKKA</sequence>
<dbReference type="Proteomes" id="UP001168552">
    <property type="component" value="Unassembled WGS sequence"/>
</dbReference>
<name>A0ABT8F2L0_9BACT</name>
<evidence type="ECO:0000256" key="2">
    <source>
        <dbReference type="SAM" id="Phobius"/>
    </source>
</evidence>
<proteinExistence type="predicted"/>
<accession>A0ABT8F2L0</accession>
<dbReference type="EMBL" id="JAUHJS010000002">
    <property type="protein sequence ID" value="MDN4164618.1"/>
    <property type="molecule type" value="Genomic_DNA"/>
</dbReference>
<feature type="coiled-coil region" evidence="1">
    <location>
        <begin position="232"/>
        <end position="259"/>
    </location>
</feature>
<gene>
    <name evidence="3" type="ORF">QWY31_03840</name>
</gene>
<reference evidence="3" key="1">
    <citation type="submission" date="2023-06" db="EMBL/GenBank/DDBJ databases">
        <title>Cytophagales bacterium Strain LB-30, isolated from soil.</title>
        <authorList>
            <person name="Liu B."/>
        </authorList>
    </citation>
    <scope>NUCLEOTIDE SEQUENCE</scope>
    <source>
        <strain evidence="3">LB-30</strain>
    </source>
</reference>
<evidence type="ECO:0000313" key="3">
    <source>
        <dbReference type="EMBL" id="MDN4164618.1"/>
    </source>
</evidence>
<comment type="caution">
    <text evidence="3">The sequence shown here is derived from an EMBL/GenBank/DDBJ whole genome shotgun (WGS) entry which is preliminary data.</text>
</comment>
<feature type="transmembrane region" description="Helical" evidence="2">
    <location>
        <begin position="348"/>
        <end position="369"/>
    </location>
</feature>
<organism evidence="3 4">
    <name type="scientific">Shiella aurantiaca</name>
    <dbReference type="NCBI Taxonomy" id="3058365"/>
    <lineage>
        <taxon>Bacteria</taxon>
        <taxon>Pseudomonadati</taxon>
        <taxon>Bacteroidota</taxon>
        <taxon>Cytophagia</taxon>
        <taxon>Cytophagales</taxon>
        <taxon>Shiellaceae</taxon>
        <taxon>Shiella</taxon>
    </lineage>
</organism>
<keyword evidence="2" id="KW-0812">Transmembrane</keyword>
<keyword evidence="2" id="KW-0472">Membrane</keyword>
<keyword evidence="2" id="KW-1133">Transmembrane helix</keyword>
<keyword evidence="4" id="KW-1185">Reference proteome</keyword>
<evidence type="ECO:0000256" key="1">
    <source>
        <dbReference type="SAM" id="Coils"/>
    </source>
</evidence>
<protein>
    <recommendedName>
        <fullName evidence="5">LPS O-antigen length regulator</fullName>
    </recommendedName>
</protein>
<evidence type="ECO:0000313" key="4">
    <source>
        <dbReference type="Proteomes" id="UP001168552"/>
    </source>
</evidence>
<feature type="transmembrane region" description="Helical" evidence="2">
    <location>
        <begin position="95"/>
        <end position="116"/>
    </location>
</feature>
<keyword evidence="1" id="KW-0175">Coiled coil</keyword>
<evidence type="ECO:0008006" key="5">
    <source>
        <dbReference type="Google" id="ProtNLM"/>
    </source>
</evidence>